<dbReference type="Proteomes" id="UP000602057">
    <property type="component" value="Unassembled WGS sequence"/>
</dbReference>
<gene>
    <name evidence="2" type="ORF">ICJ84_03055</name>
</gene>
<name>A0A8J6QAZ8_9FLAO</name>
<dbReference type="EMBL" id="JACVXC010000001">
    <property type="protein sequence ID" value="MBD0834410.1"/>
    <property type="molecule type" value="Genomic_DNA"/>
</dbReference>
<dbReference type="AlphaFoldDB" id="A0A8J6QAZ8"/>
<protein>
    <recommendedName>
        <fullName evidence="1">Lipoyl-binding domain-containing protein</fullName>
    </recommendedName>
</protein>
<dbReference type="CDD" id="cd06849">
    <property type="entry name" value="lipoyl_domain"/>
    <property type="match status" value="1"/>
</dbReference>
<organism evidence="2 3">
    <name type="scientific">Aestuariibaculum suncheonense</name>
    <dbReference type="NCBI Taxonomy" id="1028745"/>
    <lineage>
        <taxon>Bacteria</taxon>
        <taxon>Pseudomonadati</taxon>
        <taxon>Bacteroidota</taxon>
        <taxon>Flavobacteriia</taxon>
        <taxon>Flavobacteriales</taxon>
        <taxon>Flavobacteriaceae</taxon>
    </lineage>
</organism>
<accession>A0A8J6QAZ8</accession>
<proteinExistence type="predicted"/>
<evidence type="ECO:0000313" key="3">
    <source>
        <dbReference type="Proteomes" id="UP000602057"/>
    </source>
</evidence>
<keyword evidence="3" id="KW-1185">Reference proteome</keyword>
<dbReference type="InterPro" id="IPR011053">
    <property type="entry name" value="Single_hybrid_motif"/>
</dbReference>
<comment type="caution">
    <text evidence="2">The sequence shown here is derived from an EMBL/GenBank/DDBJ whole genome shotgun (WGS) entry which is preliminary data.</text>
</comment>
<feature type="domain" description="Lipoyl-binding" evidence="1">
    <location>
        <begin position="42"/>
        <end position="112"/>
    </location>
</feature>
<evidence type="ECO:0000313" key="2">
    <source>
        <dbReference type="EMBL" id="MBD0834410.1"/>
    </source>
</evidence>
<sequence>MLKTILKSLFPSNKDRRKLTKETSKTSNYSYHANKQTDDVQTIILPDLGTKDKLTVTKWFAKPGDIIKSGDIICILESDNMTLEFESFCSGRMLWACKTHTKLSVGMELFKIEKGKTS</sequence>
<dbReference type="InterPro" id="IPR000089">
    <property type="entry name" value="Biotin_lipoyl"/>
</dbReference>
<dbReference type="Gene3D" id="2.40.50.100">
    <property type="match status" value="1"/>
</dbReference>
<evidence type="ECO:0000259" key="1">
    <source>
        <dbReference type="Pfam" id="PF00364"/>
    </source>
</evidence>
<dbReference type="Pfam" id="PF00364">
    <property type="entry name" value="Biotin_lipoyl"/>
    <property type="match status" value="1"/>
</dbReference>
<dbReference type="SUPFAM" id="SSF51230">
    <property type="entry name" value="Single hybrid motif"/>
    <property type="match status" value="1"/>
</dbReference>
<reference evidence="2" key="1">
    <citation type="journal article" date="2013" name="Int. J. Syst. Evol. Microbiol.">
        <title>Aestuariibaculum suncheonense gen. nov., sp. nov., a marine bacterium of the family Flavobacteriaceae isolated from a tidal flat and emended descriptions of the genera Gaetbulibacter and Tamlana.</title>
        <authorList>
            <person name="Jeong S.H."/>
            <person name="Park M.S."/>
            <person name="Jin H.M."/>
            <person name="Lee K."/>
            <person name="Park W."/>
            <person name="Jeon C.O."/>
        </authorList>
    </citation>
    <scope>NUCLEOTIDE SEQUENCE</scope>
    <source>
        <strain evidence="2">SC17</strain>
    </source>
</reference>
<dbReference type="RefSeq" id="WP_188214881.1">
    <property type="nucleotide sequence ID" value="NZ_BAABGH010000004.1"/>
</dbReference>
<reference evidence="2" key="2">
    <citation type="submission" date="2020-09" db="EMBL/GenBank/DDBJ databases">
        <authorList>
            <person name="Wu Z."/>
        </authorList>
    </citation>
    <scope>NUCLEOTIDE SEQUENCE</scope>
    <source>
        <strain evidence="2">SC17</strain>
    </source>
</reference>